<reference evidence="1 2" key="1">
    <citation type="submission" date="2016-03" db="EMBL/GenBank/DDBJ databases">
        <title>Pediococcus and Lactobacillus from brewery environment - whole genome sequencing and assembly.</title>
        <authorList>
            <person name="Behr J."/>
            <person name="Geissler A.J."/>
            <person name="Vogel R.F."/>
        </authorList>
    </citation>
    <scope>NUCLEOTIDE SEQUENCE [LARGE SCALE GENOMIC DNA]</scope>
    <source>
        <strain evidence="1 2">TMW 1.481</strain>
    </source>
</reference>
<name>A0AB33BR25_9LACO</name>
<dbReference type="RefSeq" id="WP_065868686.1">
    <property type="nucleotide sequence ID" value="NZ_CP014907.1"/>
</dbReference>
<gene>
    <name evidence="1" type="ORF">AYR59_04530</name>
</gene>
<protein>
    <submittedName>
        <fullName evidence="1">Uncharacterized protein</fullName>
    </submittedName>
</protein>
<dbReference type="EMBL" id="CP014907">
    <property type="protein sequence ID" value="ANZ59319.1"/>
    <property type="molecule type" value="Genomic_DNA"/>
</dbReference>
<accession>A0AB33BR25</accession>
<proteinExistence type="predicted"/>
<dbReference type="KEGG" id="lle:AYR59_04530"/>
<sequence>MKCFACEKQKIFEENGKLVQIYGQYGYAICIWDSLDKEAAETWDADWEMAIDYCPYCGRDLSTKN</sequence>
<dbReference type="Proteomes" id="UP000093346">
    <property type="component" value="Chromosome"/>
</dbReference>
<organism evidence="1 2">
    <name type="scientific">Fructilactobacillus lindneri</name>
    <dbReference type="NCBI Taxonomy" id="53444"/>
    <lineage>
        <taxon>Bacteria</taxon>
        <taxon>Bacillati</taxon>
        <taxon>Bacillota</taxon>
        <taxon>Bacilli</taxon>
        <taxon>Lactobacillales</taxon>
        <taxon>Lactobacillaceae</taxon>
        <taxon>Fructilactobacillus</taxon>
    </lineage>
</organism>
<dbReference type="AlphaFoldDB" id="A0AB33BR25"/>
<evidence type="ECO:0000313" key="2">
    <source>
        <dbReference type="Proteomes" id="UP000093346"/>
    </source>
</evidence>
<evidence type="ECO:0000313" key="1">
    <source>
        <dbReference type="EMBL" id="ANZ59319.1"/>
    </source>
</evidence>